<dbReference type="PANTHER" id="PTHR33164:SF95">
    <property type="entry name" value="TRANSCRIPTIONAL REGULATOR"/>
    <property type="match status" value="1"/>
</dbReference>
<dbReference type="InterPro" id="IPR039422">
    <property type="entry name" value="MarR/SlyA-like"/>
</dbReference>
<dbReference type="InterPro" id="IPR036390">
    <property type="entry name" value="WH_DNA-bd_sf"/>
</dbReference>
<dbReference type="PANTHER" id="PTHR33164">
    <property type="entry name" value="TRANSCRIPTIONAL REGULATOR, MARR FAMILY"/>
    <property type="match status" value="1"/>
</dbReference>
<dbReference type="Pfam" id="PF01047">
    <property type="entry name" value="MarR"/>
    <property type="match status" value="1"/>
</dbReference>
<dbReference type="EMBL" id="BAABBW010000002">
    <property type="protein sequence ID" value="GAA4172772.1"/>
    <property type="molecule type" value="Genomic_DNA"/>
</dbReference>
<comment type="caution">
    <text evidence="2">The sequence shown here is derived from an EMBL/GenBank/DDBJ whole genome shotgun (WGS) entry which is preliminary data.</text>
</comment>
<dbReference type="RefSeq" id="WP_344752723.1">
    <property type="nucleotide sequence ID" value="NZ_BAABBW010000002.1"/>
</dbReference>
<dbReference type="PROSITE" id="PS50995">
    <property type="entry name" value="HTH_MARR_2"/>
    <property type="match status" value="1"/>
</dbReference>
<dbReference type="SUPFAM" id="SSF46785">
    <property type="entry name" value="Winged helix' DNA-binding domain"/>
    <property type="match status" value="1"/>
</dbReference>
<dbReference type="InterPro" id="IPR036388">
    <property type="entry name" value="WH-like_DNA-bd_sf"/>
</dbReference>
<dbReference type="Gene3D" id="1.10.10.10">
    <property type="entry name" value="Winged helix-like DNA-binding domain superfamily/Winged helix DNA-binding domain"/>
    <property type="match status" value="1"/>
</dbReference>
<proteinExistence type="predicted"/>
<evidence type="ECO:0000313" key="2">
    <source>
        <dbReference type="EMBL" id="GAA4172772.1"/>
    </source>
</evidence>
<sequence length="153" mass="17103">MPLPSHANDRTPDRVKKRPSWLVGRAHATSLGLLVSAFEASGTGLRPFHYRILSALEQWGAESQAALGRDTGIDPSDMTAALVELEAREFVTRRVDPAHKRRNIVTITASGERMLRELDHVIEGVQLTLLAPLDADEQRQFTELLTRILTREK</sequence>
<gene>
    <name evidence="2" type="ORF">GCM10022287_14210</name>
</gene>
<dbReference type="InterPro" id="IPR000835">
    <property type="entry name" value="HTH_MarR-typ"/>
</dbReference>
<organism evidence="2 3">
    <name type="scientific">Gryllotalpicola koreensis</name>
    <dbReference type="NCBI Taxonomy" id="993086"/>
    <lineage>
        <taxon>Bacteria</taxon>
        <taxon>Bacillati</taxon>
        <taxon>Actinomycetota</taxon>
        <taxon>Actinomycetes</taxon>
        <taxon>Micrococcales</taxon>
        <taxon>Microbacteriaceae</taxon>
        <taxon>Gryllotalpicola</taxon>
    </lineage>
</organism>
<dbReference type="SMART" id="SM00347">
    <property type="entry name" value="HTH_MARR"/>
    <property type="match status" value="1"/>
</dbReference>
<name>A0ABP7ZXY9_9MICO</name>
<reference evidence="3" key="1">
    <citation type="journal article" date="2019" name="Int. J. Syst. Evol. Microbiol.">
        <title>The Global Catalogue of Microorganisms (GCM) 10K type strain sequencing project: providing services to taxonomists for standard genome sequencing and annotation.</title>
        <authorList>
            <consortium name="The Broad Institute Genomics Platform"/>
            <consortium name="The Broad Institute Genome Sequencing Center for Infectious Disease"/>
            <person name="Wu L."/>
            <person name="Ma J."/>
        </authorList>
    </citation>
    <scope>NUCLEOTIDE SEQUENCE [LARGE SCALE GENOMIC DNA]</scope>
    <source>
        <strain evidence="3">JCM 17591</strain>
    </source>
</reference>
<dbReference type="Proteomes" id="UP001501079">
    <property type="component" value="Unassembled WGS sequence"/>
</dbReference>
<protein>
    <submittedName>
        <fullName evidence="2">MarR family transcriptional regulator</fullName>
    </submittedName>
</protein>
<keyword evidence="3" id="KW-1185">Reference proteome</keyword>
<evidence type="ECO:0000259" key="1">
    <source>
        <dbReference type="PROSITE" id="PS50995"/>
    </source>
</evidence>
<evidence type="ECO:0000313" key="3">
    <source>
        <dbReference type="Proteomes" id="UP001501079"/>
    </source>
</evidence>
<accession>A0ABP7ZXY9</accession>
<feature type="domain" description="HTH marR-type" evidence="1">
    <location>
        <begin position="1"/>
        <end position="150"/>
    </location>
</feature>